<reference evidence="1" key="1">
    <citation type="journal article" date="2014" name="Front. Microbiol.">
        <title>High frequency of phylogenetically diverse reductive dehalogenase-homologous genes in deep subseafloor sedimentary metagenomes.</title>
        <authorList>
            <person name="Kawai M."/>
            <person name="Futagami T."/>
            <person name="Toyoda A."/>
            <person name="Takaki Y."/>
            <person name="Nishi S."/>
            <person name="Hori S."/>
            <person name="Arai W."/>
            <person name="Tsubouchi T."/>
            <person name="Morono Y."/>
            <person name="Uchiyama I."/>
            <person name="Ito T."/>
            <person name="Fujiyama A."/>
            <person name="Inagaki F."/>
            <person name="Takami H."/>
        </authorList>
    </citation>
    <scope>NUCLEOTIDE SEQUENCE</scope>
    <source>
        <strain evidence="1">Expedition CK06-06</strain>
    </source>
</reference>
<accession>X1IYP3</accession>
<comment type="caution">
    <text evidence="1">The sequence shown here is derived from an EMBL/GenBank/DDBJ whole genome shotgun (WGS) entry which is preliminary data.</text>
</comment>
<sequence length="36" mass="3901">ELWILPDHRNNFPVSDKAGLVLAIGTNINLTGLLAD</sequence>
<dbReference type="AlphaFoldDB" id="X1IYP3"/>
<feature type="non-terminal residue" evidence="1">
    <location>
        <position position="1"/>
    </location>
</feature>
<protein>
    <submittedName>
        <fullName evidence="1">Uncharacterized protein</fullName>
    </submittedName>
</protein>
<proteinExistence type="predicted"/>
<name>X1IYP3_9ZZZZ</name>
<evidence type="ECO:0000313" key="1">
    <source>
        <dbReference type="EMBL" id="GAH87561.1"/>
    </source>
</evidence>
<dbReference type="EMBL" id="BARU01036075">
    <property type="protein sequence ID" value="GAH87561.1"/>
    <property type="molecule type" value="Genomic_DNA"/>
</dbReference>
<gene>
    <name evidence="1" type="ORF">S03H2_56408</name>
</gene>
<organism evidence="1">
    <name type="scientific">marine sediment metagenome</name>
    <dbReference type="NCBI Taxonomy" id="412755"/>
    <lineage>
        <taxon>unclassified sequences</taxon>
        <taxon>metagenomes</taxon>
        <taxon>ecological metagenomes</taxon>
    </lineage>
</organism>